<accession>A9DDR1</accession>
<dbReference type="Proteomes" id="UP000004291">
    <property type="component" value="Chromosome"/>
</dbReference>
<keyword evidence="2" id="KW-0442">Lipid degradation</keyword>
<name>A9DDR1_HOEPD</name>
<keyword evidence="4" id="KW-0732">Signal</keyword>
<organism evidence="5 6">
    <name type="scientific">Hoeflea phototrophica (strain DSM 17068 / NCIMB 14078 / DFL-43)</name>
    <dbReference type="NCBI Taxonomy" id="411684"/>
    <lineage>
        <taxon>Bacteria</taxon>
        <taxon>Pseudomonadati</taxon>
        <taxon>Pseudomonadota</taxon>
        <taxon>Alphaproteobacteria</taxon>
        <taxon>Hyphomicrobiales</taxon>
        <taxon>Rhizobiaceae</taxon>
        <taxon>Hoeflea</taxon>
    </lineage>
</organism>
<feature type="signal peptide" evidence="4">
    <location>
        <begin position="1"/>
        <end position="19"/>
    </location>
</feature>
<dbReference type="RefSeq" id="WP_007196466.1">
    <property type="nucleotide sequence ID" value="NZ_CM002917.1"/>
</dbReference>
<reference evidence="5 6" key="1">
    <citation type="submission" date="2007-10" db="EMBL/GenBank/DDBJ databases">
        <authorList>
            <person name="Wagner-Dobler I."/>
            <person name="Ferriera S."/>
            <person name="Johnson J."/>
            <person name="Kravitz S."/>
            <person name="Beeson K."/>
            <person name="Sutton G."/>
            <person name="Rogers Y.-H."/>
            <person name="Friedman R."/>
            <person name="Frazier M."/>
            <person name="Venter J.C."/>
        </authorList>
    </citation>
    <scope>NUCLEOTIDE SEQUENCE [LARGE SCALE GENOMIC DNA]</scope>
    <source>
        <strain evidence="5 6">DFL-43</strain>
    </source>
</reference>
<dbReference type="PANTHER" id="PTHR10272">
    <property type="entry name" value="PLATELET-ACTIVATING FACTOR ACETYLHYDROLASE"/>
    <property type="match status" value="1"/>
</dbReference>
<comment type="caution">
    <text evidence="5">The sequence shown here is derived from an EMBL/GenBank/DDBJ whole genome shotgun (WGS) entry which is preliminary data.</text>
</comment>
<evidence type="ECO:0000256" key="3">
    <source>
        <dbReference type="ARBA" id="ARBA00023098"/>
    </source>
</evidence>
<keyword evidence="1 5" id="KW-0378">Hydrolase</keyword>
<keyword evidence="3" id="KW-0443">Lipid metabolism</keyword>
<dbReference type="HOGENOM" id="CLU_627961_0_0_5"/>
<dbReference type="EMBL" id="ABIA03000002">
    <property type="protein sequence ID" value="EDQ32118.1"/>
    <property type="molecule type" value="Genomic_DNA"/>
</dbReference>
<dbReference type="Pfam" id="PF03403">
    <property type="entry name" value="PAF-AH_p_II"/>
    <property type="match status" value="1"/>
</dbReference>
<proteinExistence type="predicted"/>
<dbReference type="PANTHER" id="PTHR10272:SF0">
    <property type="entry name" value="PLATELET-ACTIVATING FACTOR ACETYLHYDROLASE"/>
    <property type="match status" value="1"/>
</dbReference>
<evidence type="ECO:0000256" key="2">
    <source>
        <dbReference type="ARBA" id="ARBA00022963"/>
    </source>
</evidence>
<dbReference type="eggNOG" id="COG4188">
    <property type="taxonomic scope" value="Bacteria"/>
</dbReference>
<gene>
    <name evidence="5" type="ORF">HPDFL43_03374</name>
</gene>
<reference evidence="5 6" key="2">
    <citation type="submission" date="2012-06" db="EMBL/GenBank/DDBJ databases">
        <authorList>
            <person name="Fiebig A."/>
        </authorList>
    </citation>
    <scope>NUCLEOTIDE SEQUENCE [LARGE SCALE GENOMIC DNA]</scope>
    <source>
        <strain evidence="5 6">DFL-43</strain>
    </source>
</reference>
<sequence>MFHLRSTVLAAVIATGAMAAGNALAENRIDTQRHDAPELSAYGEYKVGVRTLEMVNPGQIDILAIDPAAEKPAEWPRYDRPLSVEVWYPAESTAEGSTELKAYLRDGKTEVKLVGQAMREAAPLASEEALPLVIISHGYPGNRFLLAHLAENIASKGYVVASIDHTDSTYRTRAAFGSTLVNRSLDQTFVLGELARLAGEDGNFLNGLADADNAAVIGYSMGGYGAIITAGGGVTQAAVDLSWGGPHGTLGVHLSGSDSHNGLPDPRIKTIVAFGPWGMERGFWDAETLKGIKIPSLFIAGSIDDVSGYEKGVRAIWQGTSSADRSLLTFDNANHNAGAPMPAPAEADKVDADLGFNLAEHYNDAVWDSVRMNNISQHFVTAWLGHYLKGDETMAAYLDLTPPANDGVWAREDDGTNKPEHTHWNGFQNRTAKGLRYEVLKAGE</sequence>
<feature type="chain" id="PRO_5002736489" evidence="4">
    <location>
        <begin position="20"/>
        <end position="444"/>
    </location>
</feature>
<evidence type="ECO:0000313" key="5">
    <source>
        <dbReference type="EMBL" id="EDQ32118.1"/>
    </source>
</evidence>
<dbReference type="GO" id="GO:0003847">
    <property type="term" value="F:1-alkyl-2-acetylglycerophosphocholine esterase activity"/>
    <property type="evidence" value="ECO:0007669"/>
    <property type="project" value="TreeGrafter"/>
</dbReference>
<dbReference type="AlphaFoldDB" id="A9DDR1"/>
<dbReference type="OrthoDB" id="9814760at2"/>
<evidence type="ECO:0000313" key="6">
    <source>
        <dbReference type="Proteomes" id="UP000004291"/>
    </source>
</evidence>
<dbReference type="Gene3D" id="3.40.50.1820">
    <property type="entry name" value="alpha/beta hydrolase"/>
    <property type="match status" value="1"/>
</dbReference>
<dbReference type="STRING" id="411684.HPDFL43_03374"/>
<dbReference type="GO" id="GO:0016042">
    <property type="term" value="P:lipid catabolic process"/>
    <property type="evidence" value="ECO:0007669"/>
    <property type="project" value="UniProtKB-KW"/>
</dbReference>
<dbReference type="SUPFAM" id="SSF53474">
    <property type="entry name" value="alpha/beta-Hydrolases"/>
    <property type="match status" value="1"/>
</dbReference>
<protein>
    <submittedName>
        <fullName evidence="5">Putative dienelactone hydrolase</fullName>
    </submittedName>
</protein>
<evidence type="ECO:0000256" key="1">
    <source>
        <dbReference type="ARBA" id="ARBA00022801"/>
    </source>
</evidence>
<dbReference type="InterPro" id="IPR029058">
    <property type="entry name" value="AB_hydrolase_fold"/>
</dbReference>
<evidence type="ECO:0000256" key="4">
    <source>
        <dbReference type="SAM" id="SignalP"/>
    </source>
</evidence>
<keyword evidence="6" id="KW-1185">Reference proteome</keyword>